<accession>X0B9Q9</accession>
<dbReference type="Proteomes" id="UP000030663">
    <property type="component" value="Unassembled WGS sequence"/>
</dbReference>
<name>X0B9Q9_FUSOX</name>
<protein>
    <submittedName>
        <fullName evidence="1">Uncharacterized protein</fullName>
    </submittedName>
</protein>
<organism evidence="1 2">
    <name type="scientific">Fusarium oxysporum f. sp. raphani 54005</name>
    <dbReference type="NCBI Taxonomy" id="1089458"/>
    <lineage>
        <taxon>Eukaryota</taxon>
        <taxon>Fungi</taxon>
        <taxon>Dikarya</taxon>
        <taxon>Ascomycota</taxon>
        <taxon>Pezizomycotina</taxon>
        <taxon>Sordariomycetes</taxon>
        <taxon>Hypocreomycetidae</taxon>
        <taxon>Hypocreales</taxon>
        <taxon>Nectriaceae</taxon>
        <taxon>Fusarium</taxon>
        <taxon>Fusarium oxysporum species complex</taxon>
    </lineage>
</organism>
<proteinExistence type="predicted"/>
<evidence type="ECO:0000313" key="1">
    <source>
        <dbReference type="EMBL" id="EXK78506.1"/>
    </source>
</evidence>
<dbReference type="EMBL" id="KI979358">
    <property type="protein sequence ID" value="EXK78506.1"/>
    <property type="molecule type" value="Genomic_DNA"/>
</dbReference>
<reference evidence="1 2" key="1">
    <citation type="submission" date="2011-11" db="EMBL/GenBank/DDBJ databases">
        <title>The Genome Sequence of Fusarium oxysporum PHW815.</title>
        <authorList>
            <consortium name="The Broad Institute Genome Sequencing Platform"/>
            <person name="Ma L.-J."/>
            <person name="Gale L.R."/>
            <person name="Schwartz D.C."/>
            <person name="Zhou S."/>
            <person name="Corby-Kistler H."/>
            <person name="Young S.K."/>
            <person name="Zeng Q."/>
            <person name="Gargeya S."/>
            <person name="Fitzgerald M."/>
            <person name="Haas B."/>
            <person name="Abouelleil A."/>
            <person name="Alvarado L."/>
            <person name="Arachchi H.M."/>
            <person name="Berlin A."/>
            <person name="Brown A."/>
            <person name="Chapman S.B."/>
            <person name="Chen Z."/>
            <person name="Dunbar C."/>
            <person name="Freedman E."/>
            <person name="Gearin G."/>
            <person name="Goldberg J."/>
            <person name="Griggs A."/>
            <person name="Gujja S."/>
            <person name="Heiman D."/>
            <person name="Howarth C."/>
            <person name="Larson L."/>
            <person name="Lui A."/>
            <person name="MacDonald P.J.P."/>
            <person name="Montmayeur A."/>
            <person name="Murphy C."/>
            <person name="Neiman D."/>
            <person name="Pearson M."/>
            <person name="Priest M."/>
            <person name="Roberts A."/>
            <person name="Saif S."/>
            <person name="Shea T."/>
            <person name="Shenoy N."/>
            <person name="Sisk P."/>
            <person name="Stolte C."/>
            <person name="Sykes S."/>
            <person name="Wortman J."/>
            <person name="Nusbaum C."/>
            <person name="Birren B."/>
        </authorList>
    </citation>
    <scope>NUCLEOTIDE SEQUENCE [LARGE SCALE GENOMIC DNA]</scope>
    <source>
        <strain evidence="1 2">54005</strain>
    </source>
</reference>
<sequence length="66" mass="7188">MALTDSWSTNMAIMLDKGRVLMVDEVASGTPICFGSGLCGLDHNHHDTCMTEPNRDSFKLHVYGGC</sequence>
<dbReference type="AlphaFoldDB" id="X0B9Q9"/>
<gene>
    <name evidence="1" type="ORF">FOQG_16823</name>
</gene>
<evidence type="ECO:0000313" key="2">
    <source>
        <dbReference type="Proteomes" id="UP000030663"/>
    </source>
</evidence>
<keyword evidence="2" id="KW-1185">Reference proteome</keyword>
<dbReference type="HOGENOM" id="CLU_3014178_0_0_1"/>